<name>A0ABW3CCB3_9ACTN</name>
<proteinExistence type="inferred from homology"/>
<organism evidence="3 4">
    <name type="scientific">Actinomadura adrarensis</name>
    <dbReference type="NCBI Taxonomy" id="1819600"/>
    <lineage>
        <taxon>Bacteria</taxon>
        <taxon>Bacillati</taxon>
        <taxon>Actinomycetota</taxon>
        <taxon>Actinomycetes</taxon>
        <taxon>Streptosporangiales</taxon>
        <taxon>Thermomonosporaceae</taxon>
        <taxon>Actinomadura</taxon>
    </lineage>
</organism>
<gene>
    <name evidence="3" type="ORF">ACFQ07_07860</name>
</gene>
<dbReference type="Gene3D" id="3.50.50.60">
    <property type="entry name" value="FAD/NAD(P)-binding domain"/>
    <property type="match status" value="1"/>
</dbReference>
<dbReference type="PANTHER" id="PTHR11552">
    <property type="entry name" value="GLUCOSE-METHANOL-CHOLINE GMC OXIDOREDUCTASE"/>
    <property type="match status" value="1"/>
</dbReference>
<dbReference type="SUPFAM" id="SSF51905">
    <property type="entry name" value="FAD/NAD(P)-binding domain"/>
    <property type="match status" value="1"/>
</dbReference>
<dbReference type="InterPro" id="IPR036188">
    <property type="entry name" value="FAD/NAD-bd_sf"/>
</dbReference>
<dbReference type="SUPFAM" id="SSF54373">
    <property type="entry name" value="FAD-linked reductases, C-terminal domain"/>
    <property type="match status" value="1"/>
</dbReference>
<dbReference type="InterPro" id="IPR012132">
    <property type="entry name" value="GMC_OxRdtase"/>
</dbReference>
<dbReference type="Gene3D" id="3.30.560.10">
    <property type="entry name" value="Glucose Oxidase, domain 3"/>
    <property type="match status" value="1"/>
</dbReference>
<evidence type="ECO:0000256" key="1">
    <source>
        <dbReference type="ARBA" id="ARBA00010790"/>
    </source>
</evidence>
<comment type="similarity">
    <text evidence="1">Belongs to the GMC oxidoreductase family.</text>
</comment>
<dbReference type="PANTHER" id="PTHR11552:SF147">
    <property type="entry name" value="CHOLINE DEHYDROGENASE, MITOCHONDRIAL"/>
    <property type="match status" value="1"/>
</dbReference>
<feature type="non-terminal residue" evidence="3">
    <location>
        <position position="1"/>
    </location>
</feature>
<evidence type="ECO:0000313" key="4">
    <source>
        <dbReference type="Proteomes" id="UP001597083"/>
    </source>
</evidence>
<feature type="domain" description="Glucose-methanol-choline oxidoreductase C-terminal" evidence="2">
    <location>
        <begin position="1"/>
        <end position="117"/>
    </location>
</feature>
<keyword evidence="4" id="KW-1185">Reference proteome</keyword>
<evidence type="ECO:0000259" key="2">
    <source>
        <dbReference type="Pfam" id="PF05199"/>
    </source>
</evidence>
<dbReference type="InterPro" id="IPR007867">
    <property type="entry name" value="GMC_OxRtase_C"/>
</dbReference>
<comment type="caution">
    <text evidence="3">The sequence shown here is derived from an EMBL/GenBank/DDBJ whole genome shotgun (WGS) entry which is preliminary data.</text>
</comment>
<reference evidence="4" key="1">
    <citation type="journal article" date="2019" name="Int. J. Syst. Evol. Microbiol.">
        <title>The Global Catalogue of Microorganisms (GCM) 10K type strain sequencing project: providing services to taxonomists for standard genome sequencing and annotation.</title>
        <authorList>
            <consortium name="The Broad Institute Genomics Platform"/>
            <consortium name="The Broad Institute Genome Sequencing Center for Infectious Disease"/>
            <person name="Wu L."/>
            <person name="Ma J."/>
        </authorList>
    </citation>
    <scope>NUCLEOTIDE SEQUENCE [LARGE SCALE GENOMIC DNA]</scope>
    <source>
        <strain evidence="4">JCM 31696</strain>
    </source>
</reference>
<dbReference type="EMBL" id="JBHTIR010001089">
    <property type="protein sequence ID" value="MFD0852131.1"/>
    <property type="molecule type" value="Genomic_DNA"/>
</dbReference>
<dbReference type="Proteomes" id="UP001597083">
    <property type="component" value="Unassembled WGS sequence"/>
</dbReference>
<protein>
    <submittedName>
        <fullName evidence="3">GMC oxidoreductase</fullName>
    </submittedName>
</protein>
<dbReference type="Pfam" id="PF05199">
    <property type="entry name" value="GMC_oxred_C"/>
    <property type="match status" value="1"/>
</dbReference>
<accession>A0ABW3CCB3</accession>
<sequence>DPDGPVEIQPNFLAERADVDALVESVDMVLDLAGTSAYRKLIAAPAMPRGRLSRRDAERFVREHCSTFFHTCGTAALGSVVDESLKVFGTESLRVVDASVIPVIPTCNTQAPVIAIAERAADLIAGSEAART</sequence>
<evidence type="ECO:0000313" key="3">
    <source>
        <dbReference type="EMBL" id="MFD0852131.1"/>
    </source>
</evidence>